<proteinExistence type="predicted"/>
<accession>A0A7Z7HP75</accession>
<evidence type="ECO:0000256" key="2">
    <source>
        <dbReference type="SAM" id="Phobius"/>
    </source>
</evidence>
<reference evidence="3" key="1">
    <citation type="submission" date="2017-03" db="EMBL/GenBank/DDBJ databases">
        <authorList>
            <consortium name="AG Boll"/>
        </authorList>
    </citation>
    <scope>NUCLEOTIDE SEQUENCE [LARGE SCALE GENOMIC DNA]</scope>
    <source>
        <strain evidence="3">Chol</strain>
    </source>
</reference>
<protein>
    <submittedName>
        <fullName evidence="3">Uncharacterized protein</fullName>
    </submittedName>
</protein>
<feature type="compositionally biased region" description="Low complexity" evidence="1">
    <location>
        <begin position="186"/>
        <end position="195"/>
    </location>
</feature>
<feature type="compositionally biased region" description="Low complexity" evidence="1">
    <location>
        <begin position="209"/>
        <end position="224"/>
    </location>
</feature>
<dbReference type="Proteomes" id="UP000242886">
    <property type="component" value="Chromosome SDENCHOL"/>
</dbReference>
<evidence type="ECO:0000313" key="3">
    <source>
        <dbReference type="EMBL" id="SMB22302.1"/>
    </source>
</evidence>
<feature type="region of interest" description="Disordered" evidence="1">
    <location>
        <begin position="186"/>
        <end position="251"/>
    </location>
</feature>
<gene>
    <name evidence="3" type="ORF">SDENCHOL_10541</name>
</gene>
<sequence>MSTENTPEDAQPAEAQHTRGNPFVMFRAALRIRLQQLRQRFAGFFGKTTDGDTDDGTGGTSGARDREVVKEIVYVSVPADPPPLARTIFIALLMLTVGLLAGAWVAYKLFAARLDDQAEQIDQQRVILIDIEKENRRMQRDRDELFETRKALTDTQKALFETQRDLSRLSSFGKTRRDEQIRASISARANAAASSTPGEAANESGMRGTATAARQSSASPAAPQQPMPGTCNISGSNPQEALSRCIDSLNQ</sequence>
<keyword evidence="2" id="KW-0472">Membrane</keyword>
<dbReference type="AlphaFoldDB" id="A0A7Z7HP75"/>
<evidence type="ECO:0000313" key="4">
    <source>
        <dbReference type="Proteomes" id="UP000242886"/>
    </source>
</evidence>
<keyword evidence="2" id="KW-1133">Transmembrane helix</keyword>
<feature type="compositionally biased region" description="Polar residues" evidence="1">
    <location>
        <begin position="231"/>
        <end position="240"/>
    </location>
</feature>
<name>A0A7Z7HP75_9PROT</name>
<evidence type="ECO:0000256" key="1">
    <source>
        <dbReference type="SAM" id="MobiDB-lite"/>
    </source>
</evidence>
<keyword evidence="4" id="KW-1185">Reference proteome</keyword>
<keyword evidence="2" id="KW-0812">Transmembrane</keyword>
<dbReference type="EMBL" id="LT837803">
    <property type="protein sequence ID" value="SMB22302.1"/>
    <property type="molecule type" value="Genomic_DNA"/>
</dbReference>
<dbReference type="RefSeq" id="WP_154715933.1">
    <property type="nucleotide sequence ID" value="NZ_LT837803.1"/>
</dbReference>
<organism evidence="3 4">
    <name type="scientific">Sterolibacterium denitrificans</name>
    <dbReference type="NCBI Taxonomy" id="157592"/>
    <lineage>
        <taxon>Bacteria</taxon>
        <taxon>Pseudomonadati</taxon>
        <taxon>Pseudomonadota</taxon>
        <taxon>Betaproteobacteria</taxon>
        <taxon>Nitrosomonadales</taxon>
        <taxon>Sterolibacteriaceae</taxon>
        <taxon>Sterolibacterium</taxon>
    </lineage>
</organism>
<feature type="transmembrane region" description="Helical" evidence="2">
    <location>
        <begin position="88"/>
        <end position="107"/>
    </location>
</feature>